<evidence type="ECO:0000256" key="3">
    <source>
        <dbReference type="ARBA" id="ARBA00041533"/>
    </source>
</evidence>
<dbReference type="PROSITE" id="PS00636">
    <property type="entry name" value="DNAJ_1"/>
    <property type="match status" value="1"/>
</dbReference>
<feature type="domain" description="J" evidence="7">
    <location>
        <begin position="21"/>
        <end position="85"/>
    </location>
</feature>
<evidence type="ECO:0000259" key="7">
    <source>
        <dbReference type="PROSITE" id="PS50076"/>
    </source>
</evidence>
<comment type="function">
    <text evidence="4">Co-chaperone for Hsp70 protein HSPA5/BiP that acts as a key repressor of the ERN1/IRE1-mediated unfolded protein response (UPR). J domain-containing co-chaperones stimulate the ATPase activity of Hsp70 proteins and are required for efficient substrate recognition by Hsp70 proteins. In the unstressed endoplasmic reticulum, interacts with the luminal region of ERN1/IRE1 and selectively recruits HSPA5/BiP: HSPA5/BiP disrupts the dimerization of the active ERN1/IRE1 luminal region, thereby inactivating ERN1/IRE1. Also involved in endoplasmic reticulum-associated degradation (ERAD) of misfolded proteins. Required for survival of B-cell progenitors and normal antibody production.</text>
</comment>
<dbReference type="CDD" id="cd06257">
    <property type="entry name" value="DnaJ"/>
    <property type="match status" value="1"/>
</dbReference>
<keyword evidence="10" id="KW-1185">Reference proteome</keyword>
<accession>A0A085N8H0</accession>
<proteinExistence type="predicted"/>
<dbReference type="PANTHER" id="PTHR44360">
    <property type="entry name" value="DNAJ HOMOLOG SUBFAMILY B MEMBER 9"/>
    <property type="match status" value="1"/>
</dbReference>
<dbReference type="PROSITE" id="PS50076">
    <property type="entry name" value="DNAJ_2"/>
    <property type="match status" value="1"/>
</dbReference>
<dbReference type="AlphaFoldDB" id="A0A085N8H0"/>
<dbReference type="Gene3D" id="1.10.287.110">
    <property type="entry name" value="DnaJ domain"/>
    <property type="match status" value="1"/>
</dbReference>
<evidence type="ECO:0000256" key="4">
    <source>
        <dbReference type="ARBA" id="ARBA00045428"/>
    </source>
</evidence>
<dbReference type="InterPro" id="IPR018253">
    <property type="entry name" value="DnaJ_domain_CS"/>
</dbReference>
<evidence type="ECO:0000256" key="6">
    <source>
        <dbReference type="SAM" id="SignalP"/>
    </source>
</evidence>
<reference evidence="9 10" key="1">
    <citation type="journal article" date="2014" name="Nat. Genet.">
        <title>Genome and transcriptome of the porcine whipworm Trichuris suis.</title>
        <authorList>
            <person name="Jex A.R."/>
            <person name="Nejsum P."/>
            <person name="Schwarz E.M."/>
            <person name="Hu L."/>
            <person name="Young N.D."/>
            <person name="Hall R.S."/>
            <person name="Korhonen P.K."/>
            <person name="Liao S."/>
            <person name="Thamsborg S."/>
            <person name="Xia J."/>
            <person name="Xu P."/>
            <person name="Wang S."/>
            <person name="Scheerlinck J.P."/>
            <person name="Hofmann A."/>
            <person name="Sternberg P.W."/>
            <person name="Wang J."/>
            <person name="Gasser R.B."/>
        </authorList>
    </citation>
    <scope>NUCLEOTIDE SEQUENCE [LARGE SCALE GENOMIC DNA]</scope>
    <source>
        <strain evidence="9">DCEP-RM93F</strain>
        <strain evidence="8">DCEP-RM93M</strain>
    </source>
</reference>
<dbReference type="PANTHER" id="PTHR44360:SF1">
    <property type="entry name" value="DNAJ HOMOLOG SUBFAMILY B MEMBER 9"/>
    <property type="match status" value="1"/>
</dbReference>
<dbReference type="EMBL" id="KL363239">
    <property type="protein sequence ID" value="KFD51439.1"/>
    <property type="molecule type" value="Genomic_DNA"/>
</dbReference>
<dbReference type="SUPFAM" id="SSF46565">
    <property type="entry name" value="Chaperone J-domain"/>
    <property type="match status" value="1"/>
</dbReference>
<organism evidence="9">
    <name type="scientific">Trichuris suis</name>
    <name type="common">pig whipworm</name>
    <dbReference type="NCBI Taxonomy" id="68888"/>
    <lineage>
        <taxon>Eukaryota</taxon>
        <taxon>Metazoa</taxon>
        <taxon>Ecdysozoa</taxon>
        <taxon>Nematoda</taxon>
        <taxon>Enoplea</taxon>
        <taxon>Dorylaimia</taxon>
        <taxon>Trichinellida</taxon>
        <taxon>Trichuridae</taxon>
        <taxon>Trichuris</taxon>
    </lineage>
</organism>
<dbReference type="Pfam" id="PF00226">
    <property type="entry name" value="DnaJ"/>
    <property type="match status" value="1"/>
</dbReference>
<feature type="signal peptide" evidence="6">
    <location>
        <begin position="1"/>
        <end position="18"/>
    </location>
</feature>
<dbReference type="EMBL" id="KL367533">
    <property type="protein sequence ID" value="KFD65766.1"/>
    <property type="molecule type" value="Genomic_DNA"/>
</dbReference>
<dbReference type="InterPro" id="IPR051948">
    <property type="entry name" value="Hsp70_co-chaperone_J-domain"/>
</dbReference>
<evidence type="ECO:0000313" key="8">
    <source>
        <dbReference type="EMBL" id="KFD51439.1"/>
    </source>
</evidence>
<keyword evidence="6" id="KW-0732">Signal</keyword>
<dbReference type="Proteomes" id="UP000030758">
    <property type="component" value="Unassembled WGS sequence"/>
</dbReference>
<dbReference type="PRINTS" id="PR00625">
    <property type="entry name" value="JDOMAIN"/>
</dbReference>
<dbReference type="GO" id="GO:0036503">
    <property type="term" value="P:ERAD pathway"/>
    <property type="evidence" value="ECO:0007669"/>
    <property type="project" value="TreeGrafter"/>
</dbReference>
<sequence>MRRALILFAIVACHSASATSDYYARLGVSRDASEQEIKRAFRKLALKYHPDRNKEADAEAKFREIAEAYEVLSDPQKRKQYDMYGNAEQYQQYAGHGGGFNFDFTEFFRHFDDGFRHRSGGKSSEDTMFHTFGSLFDDPWEDFGGGSFFGDMRSAFGGAHDFEGTNMFSFEFGGGSNCETITKRVGNTITRTTRYTAYP</sequence>
<dbReference type="InterPro" id="IPR001623">
    <property type="entry name" value="DnaJ_domain"/>
</dbReference>
<feature type="chain" id="PRO_5007379571" description="DnaJ homolog subfamily B member 9" evidence="6">
    <location>
        <begin position="19"/>
        <end position="199"/>
    </location>
</feature>
<keyword evidence="1" id="KW-0143">Chaperone</keyword>
<dbReference type="SMART" id="SM00271">
    <property type="entry name" value="DnaJ"/>
    <property type="match status" value="1"/>
</dbReference>
<dbReference type="GO" id="GO:0005783">
    <property type="term" value="C:endoplasmic reticulum"/>
    <property type="evidence" value="ECO:0007669"/>
    <property type="project" value="TreeGrafter"/>
</dbReference>
<evidence type="ECO:0000313" key="10">
    <source>
        <dbReference type="Proteomes" id="UP000030764"/>
    </source>
</evidence>
<dbReference type="Proteomes" id="UP000030764">
    <property type="component" value="Unassembled WGS sequence"/>
</dbReference>
<evidence type="ECO:0000313" key="9">
    <source>
        <dbReference type="EMBL" id="KFD65766.1"/>
    </source>
</evidence>
<name>A0A085N8H0_9BILA</name>
<dbReference type="GO" id="GO:0051087">
    <property type="term" value="F:protein-folding chaperone binding"/>
    <property type="evidence" value="ECO:0007669"/>
    <property type="project" value="TreeGrafter"/>
</dbReference>
<gene>
    <name evidence="8" type="ORF">M513_07652</name>
    <name evidence="9" type="ORF">M514_07652</name>
</gene>
<evidence type="ECO:0000256" key="1">
    <source>
        <dbReference type="ARBA" id="ARBA00023186"/>
    </source>
</evidence>
<protein>
    <recommendedName>
        <fullName evidence="2">DnaJ homolog subfamily B member 9</fullName>
    </recommendedName>
    <alternativeName>
        <fullName evidence="3">Endoplasmic reticulum DNA J domain-containing protein 4</fullName>
    </alternativeName>
</protein>
<dbReference type="GO" id="GO:0051787">
    <property type="term" value="F:misfolded protein binding"/>
    <property type="evidence" value="ECO:0007669"/>
    <property type="project" value="TreeGrafter"/>
</dbReference>
<evidence type="ECO:0000256" key="5">
    <source>
        <dbReference type="ARBA" id="ARBA00046365"/>
    </source>
</evidence>
<evidence type="ECO:0000256" key="2">
    <source>
        <dbReference type="ARBA" id="ARBA00040158"/>
    </source>
</evidence>
<comment type="subunit">
    <text evidence="5">Interacts with HSPA5/BiP; interaction is direct. Interacts with ERN1/IRE1 (via the luminal region). Interacts with DERL1.</text>
</comment>
<dbReference type="InterPro" id="IPR036869">
    <property type="entry name" value="J_dom_sf"/>
</dbReference>